<sequence length="422" mass="46057">MIKPRSPLSPLAAIGRLARGRLPGQVVIQFTERCNAACVQCGMRRGNEFARCTLDVEATRRLLDVLAARGVVSVSFTGGEPLLHLDEVCALAAHARAAGIPFTRTGTNGFLFMGADKPGFARRVHALAEKLVAAGLYTFWVSLDSADPAIHEANRGLPGMVRGLEKALPIFHEHGLHPAVNLGLNRLTGGQRLPAIDPERPETREAFAAQARLALHRFYLRVLDLGFSIVNACYPMSGEDAGAVYQATSRDDVISFSRAEKHELFAALYDVVPRYRHRLRVFTPKSALLALMRETAGEGGPAANACRGGVDFFFVDAKGMRAFPCGYRGGEDLGPALELDPAHITPSAACRACEWECFRDPSEMAGPLLDLFRRPLALAGRLAGDRAFMREWLTDLAYYRACGWFDARIPPDREALARFAPA</sequence>
<dbReference type="CDD" id="cd01335">
    <property type="entry name" value="Radical_SAM"/>
    <property type="match status" value="1"/>
</dbReference>
<evidence type="ECO:0000256" key="5">
    <source>
        <dbReference type="ARBA" id="ARBA00023014"/>
    </source>
</evidence>
<dbReference type="STRING" id="1121439.dsat_1204"/>
<dbReference type="GO" id="GO:0051536">
    <property type="term" value="F:iron-sulfur cluster binding"/>
    <property type="evidence" value="ECO:0007669"/>
    <property type="project" value="UniProtKB-KW"/>
</dbReference>
<dbReference type="EMBL" id="ATHI01000030">
    <property type="protein sequence ID" value="EPR31077.1"/>
    <property type="molecule type" value="Genomic_DNA"/>
</dbReference>
<protein>
    <submittedName>
        <fullName evidence="7">Radical SAM domain protein</fullName>
    </submittedName>
</protein>
<comment type="cofactor">
    <cofactor evidence="1">
        <name>[4Fe-4S] cluster</name>
        <dbReference type="ChEBI" id="CHEBI:49883"/>
    </cofactor>
</comment>
<dbReference type="PANTHER" id="PTHR11228:SF7">
    <property type="entry name" value="PQQA PEPTIDE CYCLASE"/>
    <property type="match status" value="1"/>
</dbReference>
<feature type="domain" description="Radical SAM core" evidence="6">
    <location>
        <begin position="20"/>
        <end position="276"/>
    </location>
</feature>
<dbReference type="GO" id="GO:0046872">
    <property type="term" value="F:metal ion binding"/>
    <property type="evidence" value="ECO:0007669"/>
    <property type="project" value="UniProtKB-KW"/>
</dbReference>
<dbReference type="Proteomes" id="UP000014975">
    <property type="component" value="Unassembled WGS sequence"/>
</dbReference>
<evidence type="ECO:0000256" key="4">
    <source>
        <dbReference type="ARBA" id="ARBA00023004"/>
    </source>
</evidence>
<evidence type="ECO:0000259" key="6">
    <source>
        <dbReference type="PROSITE" id="PS51918"/>
    </source>
</evidence>
<evidence type="ECO:0000313" key="8">
    <source>
        <dbReference type="Proteomes" id="UP000014975"/>
    </source>
</evidence>
<evidence type="ECO:0000256" key="1">
    <source>
        <dbReference type="ARBA" id="ARBA00001966"/>
    </source>
</evidence>
<keyword evidence="3" id="KW-0479">Metal-binding</keyword>
<dbReference type="InterPro" id="IPR058240">
    <property type="entry name" value="rSAM_sf"/>
</dbReference>
<keyword evidence="2" id="KW-0949">S-adenosyl-L-methionine</keyword>
<gene>
    <name evidence="7" type="ORF">dsat_1204</name>
</gene>
<dbReference type="SUPFAM" id="SSF102114">
    <property type="entry name" value="Radical SAM enzymes"/>
    <property type="match status" value="1"/>
</dbReference>
<accession>S7T1X2</accession>
<name>S7T1X2_9BACT</name>
<comment type="caution">
    <text evidence="7">The sequence shown here is derived from an EMBL/GenBank/DDBJ whole genome shotgun (WGS) entry which is preliminary data.</text>
</comment>
<dbReference type="InterPro" id="IPR050377">
    <property type="entry name" value="Radical_SAM_PqqE_MftC-like"/>
</dbReference>
<dbReference type="PROSITE" id="PS51918">
    <property type="entry name" value="RADICAL_SAM"/>
    <property type="match status" value="1"/>
</dbReference>
<dbReference type="SFLD" id="SFLDS00029">
    <property type="entry name" value="Radical_SAM"/>
    <property type="match status" value="1"/>
</dbReference>
<evidence type="ECO:0000256" key="3">
    <source>
        <dbReference type="ARBA" id="ARBA00022723"/>
    </source>
</evidence>
<reference evidence="7 8" key="1">
    <citation type="journal article" date="2013" name="Genome Announc.">
        <title>Draft genome sequences for three mercury-methylating, sulfate-reducing bacteria.</title>
        <authorList>
            <person name="Brown S.D."/>
            <person name="Hurt R.A.Jr."/>
            <person name="Gilmour C.C."/>
            <person name="Elias D.A."/>
        </authorList>
    </citation>
    <scope>NUCLEOTIDE SEQUENCE [LARGE SCALE GENOMIC DNA]</scope>
    <source>
        <strain evidence="7 8">DSM 16529</strain>
    </source>
</reference>
<proteinExistence type="predicted"/>
<evidence type="ECO:0000313" key="7">
    <source>
        <dbReference type="EMBL" id="EPR31077.1"/>
    </source>
</evidence>
<dbReference type="GO" id="GO:0003824">
    <property type="term" value="F:catalytic activity"/>
    <property type="evidence" value="ECO:0007669"/>
    <property type="project" value="InterPro"/>
</dbReference>
<dbReference type="SFLD" id="SFLDG01067">
    <property type="entry name" value="SPASM/twitch_domain_containing"/>
    <property type="match status" value="1"/>
</dbReference>
<keyword evidence="8" id="KW-1185">Reference proteome</keyword>
<dbReference type="PATRIC" id="fig|1121439.3.peg.2588"/>
<organism evidence="7 8">
    <name type="scientific">Alkalidesulfovibrio alkalitolerans DSM 16529</name>
    <dbReference type="NCBI Taxonomy" id="1121439"/>
    <lineage>
        <taxon>Bacteria</taxon>
        <taxon>Pseudomonadati</taxon>
        <taxon>Thermodesulfobacteriota</taxon>
        <taxon>Desulfovibrionia</taxon>
        <taxon>Desulfovibrionales</taxon>
        <taxon>Desulfovibrionaceae</taxon>
        <taxon>Alkalidesulfovibrio</taxon>
    </lineage>
</organism>
<dbReference type="InterPro" id="IPR013785">
    <property type="entry name" value="Aldolase_TIM"/>
</dbReference>
<keyword evidence="5" id="KW-0411">Iron-sulfur</keyword>
<evidence type="ECO:0000256" key="2">
    <source>
        <dbReference type="ARBA" id="ARBA00022691"/>
    </source>
</evidence>
<dbReference type="Pfam" id="PF04055">
    <property type="entry name" value="Radical_SAM"/>
    <property type="match status" value="1"/>
</dbReference>
<dbReference type="PANTHER" id="PTHR11228">
    <property type="entry name" value="RADICAL SAM DOMAIN PROTEIN"/>
    <property type="match status" value="1"/>
</dbReference>
<keyword evidence="4" id="KW-0408">Iron</keyword>
<dbReference type="RefSeq" id="WP_020887901.1">
    <property type="nucleotide sequence ID" value="NZ_ATHI01000030.1"/>
</dbReference>
<dbReference type="AlphaFoldDB" id="S7T1X2"/>
<dbReference type="InterPro" id="IPR007197">
    <property type="entry name" value="rSAM"/>
</dbReference>
<dbReference type="Gene3D" id="3.20.20.70">
    <property type="entry name" value="Aldolase class I"/>
    <property type="match status" value="1"/>
</dbReference>
<dbReference type="eggNOG" id="COG0535">
    <property type="taxonomic scope" value="Bacteria"/>
</dbReference>